<dbReference type="InterPro" id="IPR017871">
    <property type="entry name" value="ABC_transporter-like_CS"/>
</dbReference>
<dbReference type="EMBL" id="CP023198">
    <property type="protein sequence ID" value="AUE19142.1"/>
    <property type="molecule type" value="Genomic_DNA"/>
</dbReference>
<evidence type="ECO:0000256" key="1">
    <source>
        <dbReference type="ARBA" id="ARBA00004202"/>
    </source>
</evidence>
<reference evidence="10 11" key="1">
    <citation type="submission" date="2017-09" db="EMBL/GenBank/DDBJ databases">
        <title>Comparative genomics and methylome analysis of the gut commensal Bifidobacterium breve.</title>
        <authorList>
            <person name="Bottacini F."/>
            <person name="Morrissey R."/>
            <person name="Roberts R.J."/>
            <person name="James K."/>
            <person name="van Breen J."/>
            <person name="Egan M."/>
            <person name="Lambert J."/>
            <person name="van Limpt K."/>
            <person name="Stanton C."/>
            <person name="Knol J."/>
            <person name="O' Connell Motherway M."/>
            <person name="van Sinderen D."/>
        </authorList>
    </citation>
    <scope>NUCLEOTIDE SEQUENCE [LARGE SCALE GENOMIC DNA]</scope>
    <source>
        <strain evidence="10 11">DRBB29</strain>
    </source>
</reference>
<keyword evidence="3" id="KW-0813">Transport</keyword>
<dbReference type="CDD" id="cd03225">
    <property type="entry name" value="ABC_cobalt_CbiO_domain1"/>
    <property type="match status" value="1"/>
</dbReference>
<evidence type="ECO:0000256" key="5">
    <source>
        <dbReference type="ARBA" id="ARBA00022741"/>
    </source>
</evidence>
<dbReference type="InterPro" id="IPR003439">
    <property type="entry name" value="ABC_transporter-like_ATP-bd"/>
</dbReference>
<dbReference type="Gene3D" id="3.40.50.300">
    <property type="entry name" value="P-loop containing nucleotide triphosphate hydrolases"/>
    <property type="match status" value="1"/>
</dbReference>
<evidence type="ECO:0000256" key="6">
    <source>
        <dbReference type="ARBA" id="ARBA00022840"/>
    </source>
</evidence>
<dbReference type="InterPro" id="IPR015856">
    <property type="entry name" value="ABC_transpr_CbiO/EcfA_su"/>
</dbReference>
<keyword evidence="7" id="KW-1278">Translocase</keyword>
<comment type="subcellular location">
    <subcellularLocation>
        <location evidence="1">Cell membrane</location>
        <topology evidence="1">Peripheral membrane protein</topology>
    </subcellularLocation>
</comment>
<dbReference type="PROSITE" id="PS00211">
    <property type="entry name" value="ABC_TRANSPORTER_1"/>
    <property type="match status" value="1"/>
</dbReference>
<protein>
    <submittedName>
        <fullName evidence="10">Cobalt transport ATP-binding protein cbiO</fullName>
    </submittedName>
</protein>
<name>A0AAN1IFX0_BIFBR</name>
<feature type="domain" description="ABC transporter" evidence="9">
    <location>
        <begin position="4"/>
        <end position="245"/>
    </location>
</feature>
<evidence type="ECO:0000256" key="2">
    <source>
        <dbReference type="ARBA" id="ARBA00005417"/>
    </source>
</evidence>
<organism evidence="10 11">
    <name type="scientific">Bifidobacterium breve</name>
    <dbReference type="NCBI Taxonomy" id="1685"/>
    <lineage>
        <taxon>Bacteria</taxon>
        <taxon>Bacillati</taxon>
        <taxon>Actinomycetota</taxon>
        <taxon>Actinomycetes</taxon>
        <taxon>Bifidobacteriales</taxon>
        <taxon>Bifidobacteriaceae</taxon>
        <taxon>Bifidobacterium</taxon>
    </lineage>
</organism>
<evidence type="ECO:0000313" key="11">
    <source>
        <dbReference type="Proteomes" id="UP000232496"/>
    </source>
</evidence>
<evidence type="ECO:0000256" key="7">
    <source>
        <dbReference type="ARBA" id="ARBA00022967"/>
    </source>
</evidence>
<dbReference type="GO" id="GO:0005524">
    <property type="term" value="F:ATP binding"/>
    <property type="evidence" value="ECO:0007669"/>
    <property type="project" value="UniProtKB-KW"/>
</dbReference>
<dbReference type="Pfam" id="PF00005">
    <property type="entry name" value="ABC_tran"/>
    <property type="match status" value="1"/>
</dbReference>
<keyword evidence="4" id="KW-1003">Cell membrane</keyword>
<evidence type="ECO:0000259" key="9">
    <source>
        <dbReference type="PROSITE" id="PS50893"/>
    </source>
</evidence>
<accession>A0AAN1IFX0</accession>
<dbReference type="GO" id="GO:0043190">
    <property type="term" value="C:ATP-binding cassette (ABC) transporter complex"/>
    <property type="evidence" value="ECO:0007669"/>
    <property type="project" value="TreeGrafter"/>
</dbReference>
<keyword evidence="6 10" id="KW-0067">ATP-binding</keyword>
<dbReference type="InterPro" id="IPR050095">
    <property type="entry name" value="ECF_ABC_transporter_ATP-bd"/>
</dbReference>
<dbReference type="GO" id="GO:0042626">
    <property type="term" value="F:ATPase-coupled transmembrane transporter activity"/>
    <property type="evidence" value="ECO:0007669"/>
    <property type="project" value="TreeGrafter"/>
</dbReference>
<dbReference type="InterPro" id="IPR027417">
    <property type="entry name" value="P-loop_NTPase"/>
</dbReference>
<dbReference type="PANTHER" id="PTHR43553:SF27">
    <property type="entry name" value="ENERGY-COUPLING FACTOR TRANSPORTER ATP-BINDING PROTEIN ECFA2"/>
    <property type="match status" value="1"/>
</dbReference>
<proteinExistence type="inferred from homology"/>
<dbReference type="AlphaFoldDB" id="A0AAN1IFX0"/>
<dbReference type="InterPro" id="IPR003593">
    <property type="entry name" value="AAA+_ATPase"/>
</dbReference>
<comment type="similarity">
    <text evidence="2">Belongs to the ABC transporter superfamily.</text>
</comment>
<keyword evidence="5" id="KW-0547">Nucleotide-binding</keyword>
<sequence>MTSISLKHVSYRYPLDESNVIDDMSFDIEQGLTYALIGANDSGKTTVCNIIRGFIPRFYRGELSGSVEIDGKPVADYDDARLTTMIGYSFQNPFTQMSGVKDNVCEEIAYALENLGVPREEMIPRVDGMIKLLGLEALADKNPFALSGGQKQRVALAAVLVTDPDIVILDEPTSQLDPKGTEDIFDIIGLLKKQGKTIILVEHKIDLIAQYCDRVLLLDDGRLVMNGTAHDVLTDSTVLEHGGQLPQVARYYLERNERFGRHDPIPLTVDEAIAQERKGR</sequence>
<keyword evidence="8" id="KW-0472">Membrane</keyword>
<evidence type="ECO:0000256" key="4">
    <source>
        <dbReference type="ARBA" id="ARBA00022475"/>
    </source>
</evidence>
<dbReference type="PROSITE" id="PS50893">
    <property type="entry name" value="ABC_TRANSPORTER_2"/>
    <property type="match status" value="1"/>
</dbReference>
<dbReference type="PANTHER" id="PTHR43553">
    <property type="entry name" value="HEAVY METAL TRANSPORTER"/>
    <property type="match status" value="1"/>
</dbReference>
<dbReference type="SMART" id="SM00382">
    <property type="entry name" value="AAA"/>
    <property type="match status" value="1"/>
</dbReference>
<dbReference type="GO" id="GO:0016887">
    <property type="term" value="F:ATP hydrolysis activity"/>
    <property type="evidence" value="ECO:0007669"/>
    <property type="project" value="InterPro"/>
</dbReference>
<gene>
    <name evidence="10" type="ORF">DRBB29_1606</name>
</gene>
<dbReference type="FunFam" id="3.40.50.300:FF:000224">
    <property type="entry name" value="Energy-coupling factor transporter ATP-binding protein EcfA"/>
    <property type="match status" value="1"/>
</dbReference>
<dbReference type="Proteomes" id="UP000232496">
    <property type="component" value="Chromosome"/>
</dbReference>
<dbReference type="RefSeq" id="WP_106621832.1">
    <property type="nucleotide sequence ID" value="NZ_CP021552.1"/>
</dbReference>
<evidence type="ECO:0000256" key="8">
    <source>
        <dbReference type="ARBA" id="ARBA00023136"/>
    </source>
</evidence>
<dbReference type="SUPFAM" id="SSF52540">
    <property type="entry name" value="P-loop containing nucleoside triphosphate hydrolases"/>
    <property type="match status" value="1"/>
</dbReference>
<evidence type="ECO:0000256" key="3">
    <source>
        <dbReference type="ARBA" id="ARBA00022448"/>
    </source>
</evidence>
<evidence type="ECO:0000313" key="10">
    <source>
        <dbReference type="EMBL" id="AUE19142.1"/>
    </source>
</evidence>